<gene>
    <name evidence="1" type="ORF">EDC30_105303</name>
</gene>
<dbReference type="Proteomes" id="UP000295382">
    <property type="component" value="Unassembled WGS sequence"/>
</dbReference>
<reference evidence="1 2" key="1">
    <citation type="submission" date="2019-03" db="EMBL/GenBank/DDBJ databases">
        <title>Genomic Encyclopedia of Type Strains, Phase IV (KMG-IV): sequencing the most valuable type-strain genomes for metagenomic binning, comparative biology and taxonomic classification.</title>
        <authorList>
            <person name="Goeker M."/>
        </authorList>
    </citation>
    <scope>NUCLEOTIDE SEQUENCE [LARGE SCALE GENOMIC DNA]</scope>
    <source>
        <strain evidence="1 2">DSM 7445</strain>
    </source>
</reference>
<comment type="caution">
    <text evidence="1">The sequence shown here is derived from an EMBL/GenBank/DDBJ whole genome shotgun (WGS) entry which is preliminary data.</text>
</comment>
<evidence type="ECO:0000313" key="1">
    <source>
        <dbReference type="EMBL" id="TCS37080.1"/>
    </source>
</evidence>
<dbReference type="AlphaFoldDB" id="A0A4V2UIQ3"/>
<dbReference type="EMBL" id="SLZQ01000005">
    <property type="protein sequence ID" value="TCS37080.1"/>
    <property type="molecule type" value="Genomic_DNA"/>
</dbReference>
<evidence type="ECO:0000313" key="2">
    <source>
        <dbReference type="Proteomes" id="UP000295382"/>
    </source>
</evidence>
<sequence>MRDPLASNTDPTDEELDELIKSAFAPEKLGLDKLTEKQRQHIREAVEVARDIVGDTHLERLRQAVRDATATIEKDPDNFFIDNVIENDVYLKAAKEKLKELDRADVRAGRKTQEDLFFIPAEFARSLKFEYKP</sequence>
<dbReference type="RefSeq" id="WP_132258789.1">
    <property type="nucleotide sequence ID" value="NZ_SLZQ01000005.1"/>
</dbReference>
<accession>A0A4V2UIQ3</accession>
<proteinExistence type="predicted"/>
<name>A0A4V2UIQ3_PAULE</name>
<organism evidence="1 2">
    <name type="scientific">Paucimonas lemoignei</name>
    <name type="common">Pseudomonas lemoignei</name>
    <dbReference type="NCBI Taxonomy" id="29443"/>
    <lineage>
        <taxon>Bacteria</taxon>
        <taxon>Pseudomonadati</taxon>
        <taxon>Pseudomonadota</taxon>
        <taxon>Betaproteobacteria</taxon>
        <taxon>Burkholderiales</taxon>
        <taxon>Burkholderiaceae</taxon>
        <taxon>Paucimonas</taxon>
    </lineage>
</organism>
<protein>
    <submittedName>
        <fullName evidence="1">Uncharacterized protein</fullName>
    </submittedName>
</protein>
<keyword evidence="2" id="KW-1185">Reference proteome</keyword>